<name>A0A9P9JBD8_9HYPO</name>
<feature type="chain" id="PRO_5040403938" description="Mid2 domain-containing protein" evidence="1">
    <location>
        <begin position="18"/>
        <end position="226"/>
    </location>
</feature>
<accession>A0A9P9JBD8</accession>
<evidence type="ECO:0000313" key="4">
    <source>
        <dbReference type="Proteomes" id="UP000717696"/>
    </source>
</evidence>
<dbReference type="InterPro" id="IPR007567">
    <property type="entry name" value="Mid2_dom"/>
</dbReference>
<keyword evidence="4" id="KW-1185">Reference proteome</keyword>
<dbReference type="OrthoDB" id="5215637at2759"/>
<comment type="caution">
    <text evidence="3">The sequence shown here is derived from an EMBL/GenBank/DDBJ whole genome shotgun (WGS) entry which is preliminary data.</text>
</comment>
<feature type="domain" description="Mid2" evidence="2">
    <location>
        <begin position="172"/>
        <end position="221"/>
    </location>
</feature>
<dbReference type="Proteomes" id="UP000717696">
    <property type="component" value="Unassembled WGS sequence"/>
</dbReference>
<dbReference type="EMBL" id="JAGMUU010000005">
    <property type="protein sequence ID" value="KAH7152504.1"/>
    <property type="molecule type" value="Genomic_DNA"/>
</dbReference>
<reference evidence="3" key="1">
    <citation type="journal article" date="2021" name="Nat. Commun.">
        <title>Genetic determinants of endophytism in the Arabidopsis root mycobiome.</title>
        <authorList>
            <person name="Mesny F."/>
            <person name="Miyauchi S."/>
            <person name="Thiergart T."/>
            <person name="Pickel B."/>
            <person name="Atanasova L."/>
            <person name="Karlsson M."/>
            <person name="Huettel B."/>
            <person name="Barry K.W."/>
            <person name="Haridas S."/>
            <person name="Chen C."/>
            <person name="Bauer D."/>
            <person name="Andreopoulos W."/>
            <person name="Pangilinan J."/>
            <person name="LaButti K."/>
            <person name="Riley R."/>
            <person name="Lipzen A."/>
            <person name="Clum A."/>
            <person name="Drula E."/>
            <person name="Henrissat B."/>
            <person name="Kohler A."/>
            <person name="Grigoriev I.V."/>
            <person name="Martin F.M."/>
            <person name="Hacquard S."/>
        </authorList>
    </citation>
    <scope>NUCLEOTIDE SEQUENCE</scope>
    <source>
        <strain evidence="3">MPI-CAGE-AT-0021</strain>
    </source>
</reference>
<organism evidence="3 4">
    <name type="scientific">Dactylonectria estremocensis</name>
    <dbReference type="NCBI Taxonomy" id="1079267"/>
    <lineage>
        <taxon>Eukaryota</taxon>
        <taxon>Fungi</taxon>
        <taxon>Dikarya</taxon>
        <taxon>Ascomycota</taxon>
        <taxon>Pezizomycotina</taxon>
        <taxon>Sordariomycetes</taxon>
        <taxon>Hypocreomycetidae</taxon>
        <taxon>Hypocreales</taxon>
        <taxon>Nectriaceae</taxon>
        <taxon>Dactylonectria</taxon>
    </lineage>
</organism>
<proteinExistence type="predicted"/>
<evidence type="ECO:0000256" key="1">
    <source>
        <dbReference type="SAM" id="SignalP"/>
    </source>
</evidence>
<evidence type="ECO:0000259" key="2">
    <source>
        <dbReference type="Pfam" id="PF04478"/>
    </source>
</evidence>
<evidence type="ECO:0000313" key="3">
    <source>
        <dbReference type="EMBL" id="KAH7152504.1"/>
    </source>
</evidence>
<sequence>MLCQSIVITYLATLVGALCYYQDGSAATDYDYEPCNGVNTTFRMCCHFQWGDECLPSGLCMYPGQYDYRAACENQDWEGCPEICPDSNSDSWVQVKTCTNGEYCCNIYREFGDCCEDGSDRFGLEERPATADDWDNAVVTRTTATKISSTDSIINDVTVIETGWDNPVVTVTRTTTTSSADVTETTQEKDEEASGGLSLSDKIALGCGLGIGIPTLIVGLCQCMRL</sequence>
<dbReference type="AlphaFoldDB" id="A0A9P9JBD8"/>
<keyword evidence="1" id="KW-0732">Signal</keyword>
<dbReference type="Pfam" id="PF04478">
    <property type="entry name" value="Mid2"/>
    <property type="match status" value="1"/>
</dbReference>
<gene>
    <name evidence="3" type="ORF">B0J13DRAFT_265844</name>
</gene>
<feature type="signal peptide" evidence="1">
    <location>
        <begin position="1"/>
        <end position="17"/>
    </location>
</feature>
<protein>
    <recommendedName>
        <fullName evidence="2">Mid2 domain-containing protein</fullName>
    </recommendedName>
</protein>